<sequence length="230" mass="26246">MNTPPVKKKPRNYYFQREWEEDYFFTMVDSKCMCLICHSTIAVPKKCNVARHFGCVHKNYSTDVPAKSELRKEMVKELKSRLDAQQSVLIVPREESKTATVTLSPREQDATPGPVSNCSPGKQPMVRDSPLQDKGILLPAVAALQAAEREFDDHATRLLNLEGRTGSAEKRLTNCEQRMVEFSDQLESKWAAMGVLIQENNLLQRRLENMENLLKNRNFWLLRLPPGAKG</sequence>
<proteinExistence type="predicted"/>
<reference evidence="2" key="1">
    <citation type="submission" date="2025-08" db="UniProtKB">
        <authorList>
            <consortium name="Ensembl"/>
        </authorList>
    </citation>
    <scope>IDENTIFICATION</scope>
</reference>
<dbReference type="Ensembl" id="ENSSPUT00000001185.1">
    <property type="protein sequence ID" value="ENSSPUP00000001124.1"/>
    <property type="gene ID" value="ENSSPUG00000000891.1"/>
</dbReference>
<reference evidence="2" key="2">
    <citation type="submission" date="2025-09" db="UniProtKB">
        <authorList>
            <consortium name="Ensembl"/>
        </authorList>
    </citation>
    <scope>IDENTIFICATION</scope>
</reference>
<name>A0A8D0G4L1_SPHPU</name>
<dbReference type="GeneTree" id="ENSGT00940000161603"/>
<evidence type="ECO:0000313" key="2">
    <source>
        <dbReference type="Ensembl" id="ENSSPUP00000001124.1"/>
    </source>
</evidence>
<dbReference type="SUPFAM" id="SSF57997">
    <property type="entry name" value="Tropomyosin"/>
    <property type="match status" value="1"/>
</dbReference>
<dbReference type="PANTHER" id="PTHR45913:SF21">
    <property type="entry name" value="DUF4371 DOMAIN-CONTAINING PROTEIN"/>
    <property type="match status" value="1"/>
</dbReference>
<evidence type="ECO:0000256" key="1">
    <source>
        <dbReference type="SAM" id="MobiDB-lite"/>
    </source>
</evidence>
<accession>A0A8D0G4L1</accession>
<dbReference type="PANTHER" id="PTHR45913">
    <property type="entry name" value="EPM2A-INTERACTING PROTEIN 1"/>
    <property type="match status" value="1"/>
</dbReference>
<feature type="region of interest" description="Disordered" evidence="1">
    <location>
        <begin position="96"/>
        <end position="122"/>
    </location>
</feature>
<evidence type="ECO:0000313" key="3">
    <source>
        <dbReference type="Proteomes" id="UP000694392"/>
    </source>
</evidence>
<keyword evidence="3" id="KW-1185">Reference proteome</keyword>
<organism evidence="2 3">
    <name type="scientific">Sphenodon punctatus</name>
    <name type="common">Tuatara</name>
    <name type="synonym">Hatteria punctata</name>
    <dbReference type="NCBI Taxonomy" id="8508"/>
    <lineage>
        <taxon>Eukaryota</taxon>
        <taxon>Metazoa</taxon>
        <taxon>Chordata</taxon>
        <taxon>Craniata</taxon>
        <taxon>Vertebrata</taxon>
        <taxon>Euteleostomi</taxon>
        <taxon>Lepidosauria</taxon>
        <taxon>Sphenodontia</taxon>
        <taxon>Sphenodontidae</taxon>
        <taxon>Sphenodon</taxon>
    </lineage>
</organism>
<protein>
    <submittedName>
        <fullName evidence="2">Uncharacterized protein</fullName>
    </submittedName>
</protein>
<dbReference type="AlphaFoldDB" id="A0A8D0G4L1"/>
<dbReference type="Proteomes" id="UP000694392">
    <property type="component" value="Unplaced"/>
</dbReference>